<sequence length="296" mass="32395">MARLILTSLLLQASCLVYAAAQYLDWATSGASGVNLGGWLVQESTIDTDWWGQYSKGAQDEWGLCANQGSLCGSILEQRYATWITTADIDGLYDAGVNTLLHSLPGGVNGMAFGEAEVHYGWFKNQTVLDYSLKAIDDPVDHTDPSAFGTPLALSDDGATWVLKYIEAVISRVTAVNPRIPVMFQGSFRGKAYWSSLLPTSVNVVFDVHNYYFAQESAGDGEFPVFIGEWSFQAGFENTLVGRERALNTELSAFGALTQGSSYWTAKIFGNTTVDGEGVQADYWNYLAFAREMFPL</sequence>
<dbReference type="RefSeq" id="XP_070885250.1">
    <property type="nucleotide sequence ID" value="XM_071033152.1"/>
</dbReference>
<keyword evidence="7" id="KW-0961">Cell wall biogenesis/degradation</keyword>
<dbReference type="EMBL" id="JBFXLQ010000026">
    <property type="protein sequence ID" value="KAL2866271.1"/>
    <property type="molecule type" value="Genomic_DNA"/>
</dbReference>
<evidence type="ECO:0000256" key="4">
    <source>
        <dbReference type="ARBA" id="ARBA00022729"/>
    </source>
</evidence>
<comment type="subcellular location">
    <subcellularLocation>
        <location evidence="1">Secreted</location>
    </subcellularLocation>
</comment>
<evidence type="ECO:0000256" key="7">
    <source>
        <dbReference type="ARBA" id="ARBA00023316"/>
    </source>
</evidence>
<dbReference type="SUPFAM" id="SSF51445">
    <property type="entry name" value="(Trans)glycosidases"/>
    <property type="match status" value="1"/>
</dbReference>
<dbReference type="GeneID" id="98148224"/>
<evidence type="ECO:0000256" key="3">
    <source>
        <dbReference type="ARBA" id="ARBA00022525"/>
    </source>
</evidence>
<dbReference type="PANTHER" id="PTHR31297:SF1">
    <property type="entry name" value="GLUCAN 1,3-BETA-GLUCOSIDASE I_II-RELATED"/>
    <property type="match status" value="1"/>
</dbReference>
<evidence type="ECO:0000313" key="11">
    <source>
        <dbReference type="EMBL" id="KAL2866271.1"/>
    </source>
</evidence>
<reference evidence="11 12" key="1">
    <citation type="submission" date="2024-07" db="EMBL/GenBank/DDBJ databases">
        <title>Section-level genome sequencing and comparative genomics of Aspergillus sections Usti and Cavernicolus.</title>
        <authorList>
            <consortium name="Lawrence Berkeley National Laboratory"/>
            <person name="Nybo J.L."/>
            <person name="Vesth T.C."/>
            <person name="Theobald S."/>
            <person name="Frisvad J.C."/>
            <person name="Larsen T.O."/>
            <person name="Kjaerboelling I."/>
            <person name="Rothschild-Mancinelli K."/>
            <person name="Lyhne E.K."/>
            <person name="Kogle M.E."/>
            <person name="Barry K."/>
            <person name="Clum A."/>
            <person name="Na H."/>
            <person name="Ledsgaard L."/>
            <person name="Lin J."/>
            <person name="Lipzen A."/>
            <person name="Kuo A."/>
            <person name="Riley R."/>
            <person name="Mondo S."/>
            <person name="Labutti K."/>
            <person name="Haridas S."/>
            <person name="Pangalinan J."/>
            <person name="Salamov A.A."/>
            <person name="Simmons B.A."/>
            <person name="Magnuson J.K."/>
            <person name="Chen J."/>
            <person name="Drula E."/>
            <person name="Henrissat B."/>
            <person name="Wiebenga A."/>
            <person name="Lubbers R.J."/>
            <person name="Gomes A.C."/>
            <person name="Macurrencykelacurrency M.R."/>
            <person name="Stajich J."/>
            <person name="Grigoriev I.V."/>
            <person name="Mortensen U.H."/>
            <person name="De Vries R.P."/>
            <person name="Baker S.E."/>
            <person name="Andersen M.R."/>
        </authorList>
    </citation>
    <scope>NUCLEOTIDE SEQUENCE [LARGE SCALE GENOMIC DNA]</scope>
    <source>
        <strain evidence="11 12">CBS 449.75</strain>
    </source>
</reference>
<organism evidence="11 12">
    <name type="scientific">Aspergillus lucknowensis</name>
    <dbReference type="NCBI Taxonomy" id="176173"/>
    <lineage>
        <taxon>Eukaryota</taxon>
        <taxon>Fungi</taxon>
        <taxon>Dikarya</taxon>
        <taxon>Ascomycota</taxon>
        <taxon>Pezizomycotina</taxon>
        <taxon>Eurotiomycetes</taxon>
        <taxon>Eurotiomycetidae</taxon>
        <taxon>Eurotiales</taxon>
        <taxon>Aspergillaceae</taxon>
        <taxon>Aspergillus</taxon>
        <taxon>Aspergillus subgen. Nidulantes</taxon>
    </lineage>
</organism>
<dbReference type="InterPro" id="IPR050386">
    <property type="entry name" value="Glycosyl_hydrolase_5"/>
</dbReference>
<comment type="catalytic activity">
    <reaction evidence="8">
        <text>Successive hydrolysis of beta-D-glucose units from the non-reducing ends of (1-&gt;3)-beta-D-glucans, releasing alpha-glucose.</text>
        <dbReference type="EC" id="3.2.1.58"/>
    </reaction>
</comment>
<keyword evidence="5 11" id="KW-0378">Hydrolase</keyword>
<keyword evidence="12" id="KW-1185">Reference proteome</keyword>
<keyword evidence="6" id="KW-0326">Glycosidase</keyword>
<keyword evidence="3" id="KW-0964">Secreted</keyword>
<evidence type="ECO:0000256" key="8">
    <source>
        <dbReference type="ARBA" id="ARBA00036824"/>
    </source>
</evidence>
<evidence type="ECO:0000313" key="12">
    <source>
        <dbReference type="Proteomes" id="UP001610432"/>
    </source>
</evidence>
<dbReference type="EC" id="3.2.1.58" evidence="9"/>
<gene>
    <name evidence="11" type="ORF">BJX67DRAFT_382077</name>
</gene>
<dbReference type="PANTHER" id="PTHR31297">
    <property type="entry name" value="GLUCAN ENDO-1,6-BETA-GLUCOSIDASE B"/>
    <property type="match status" value="1"/>
</dbReference>
<feature type="chain" id="PRO_5047208565" description="glucan 1,3-beta-glucosidase" evidence="10">
    <location>
        <begin position="22"/>
        <end position="296"/>
    </location>
</feature>
<keyword evidence="4 10" id="KW-0732">Signal</keyword>
<dbReference type="Gene3D" id="3.20.20.80">
    <property type="entry name" value="Glycosidases"/>
    <property type="match status" value="2"/>
</dbReference>
<feature type="signal peptide" evidence="10">
    <location>
        <begin position="1"/>
        <end position="21"/>
    </location>
</feature>
<evidence type="ECO:0000256" key="5">
    <source>
        <dbReference type="ARBA" id="ARBA00022801"/>
    </source>
</evidence>
<protein>
    <recommendedName>
        <fullName evidence="9">glucan 1,3-beta-glucosidase</fullName>
        <ecNumber evidence="9">3.2.1.58</ecNumber>
    </recommendedName>
</protein>
<dbReference type="Proteomes" id="UP001610432">
    <property type="component" value="Unassembled WGS sequence"/>
</dbReference>
<evidence type="ECO:0000256" key="10">
    <source>
        <dbReference type="SAM" id="SignalP"/>
    </source>
</evidence>
<evidence type="ECO:0000256" key="2">
    <source>
        <dbReference type="ARBA" id="ARBA00005641"/>
    </source>
</evidence>
<proteinExistence type="inferred from homology"/>
<evidence type="ECO:0000256" key="6">
    <source>
        <dbReference type="ARBA" id="ARBA00023295"/>
    </source>
</evidence>
<comment type="similarity">
    <text evidence="2">Belongs to the glycosyl hydrolase 5 (cellulase A) family.</text>
</comment>
<evidence type="ECO:0000256" key="9">
    <source>
        <dbReference type="ARBA" id="ARBA00038929"/>
    </source>
</evidence>
<comment type="caution">
    <text evidence="11">The sequence shown here is derived from an EMBL/GenBank/DDBJ whole genome shotgun (WGS) entry which is preliminary data.</text>
</comment>
<name>A0ABR4LP04_9EURO</name>
<evidence type="ECO:0000256" key="1">
    <source>
        <dbReference type="ARBA" id="ARBA00004613"/>
    </source>
</evidence>
<accession>A0ABR4LP04</accession>
<dbReference type="InterPro" id="IPR017853">
    <property type="entry name" value="GH"/>
</dbReference>
<dbReference type="GO" id="GO:0016787">
    <property type="term" value="F:hydrolase activity"/>
    <property type="evidence" value="ECO:0007669"/>
    <property type="project" value="UniProtKB-KW"/>
</dbReference>